<proteinExistence type="predicted"/>
<dbReference type="InterPro" id="IPR011990">
    <property type="entry name" value="TPR-like_helical_dom_sf"/>
</dbReference>
<feature type="chain" id="PRO_5020285951" evidence="3">
    <location>
        <begin position="19"/>
        <end position="685"/>
    </location>
</feature>
<sequence length="685" mass="77298">MKQLTITLLLIIALPLFSQDSMESGFQMLEKGNYNQAQNFFADYLQSEPGNKTARICYGRALGLNGRPEEATSWFAQLSTEFPGDLEVLLNYNESFLWNGRFEEARPLYEHLLLKYPDNFNLHLGYANTLANLKLYERALSTINIALALKPGNPGAMTSKKYILLGHAYILEKKYDFEGSTRVLKEVLISHPMDKDALLQLGSMYLSANQPAKAKEVYVQLLNNKELILQGMIGLVYSEHQSHHDELALQYARRAVAEIGSDTDEGLIEKAKISQIYALLWNKRIKEAKKQVDILLAEFPGAIWVLLLKASLGMYSDRPSESADLYSKVLDSVPGSYDANLGLANALYSQGEYLRAERAARQVLQYFPRQRDALQLVGKLAMLQKPDLQLRGSYSFDNGGNIAYSQQLNISLPISPRIRTGLMYGERDTENSGSGDQASSSVLSGSINYLPWTRTEISAGIGVIKSVFTNQNYVQPLVHTSISTTPLPLTNLKGSYRREVQNFNVALLRSELVMNHYGFSINIANQKQWGWYNQLMHTRQSDQNQRNLVFSSVYHSFIKLKGLKVGTNLQYIGFKEQLPELYFSPEAYGAVEAFASYDKTMGKTYFWASMATGVQQVKNEKAADLFRMDMEIRHQFSERWHAGISAKYSNVAASTATGFEFTEFGLRLRYLVSDSSLFKKAARIQ</sequence>
<keyword evidence="3" id="KW-0732">Signal</keyword>
<comment type="caution">
    <text evidence="4">The sequence shown here is derived from an EMBL/GenBank/DDBJ whole genome shotgun (WGS) entry which is preliminary data.</text>
</comment>
<dbReference type="OrthoDB" id="919555at2"/>
<evidence type="ECO:0000256" key="2">
    <source>
        <dbReference type="ARBA" id="ARBA00022803"/>
    </source>
</evidence>
<dbReference type="PANTHER" id="PTHR44943:SF5">
    <property type="entry name" value="BLL7697 PROTEIN"/>
    <property type="match status" value="1"/>
</dbReference>
<dbReference type="InterPro" id="IPR051685">
    <property type="entry name" value="Ycf3/AcsC/BcsC/TPR_MFPF"/>
</dbReference>
<organism evidence="4 5">
    <name type="scientific">Zeaxanthinibacter enoshimensis</name>
    <dbReference type="NCBI Taxonomy" id="392009"/>
    <lineage>
        <taxon>Bacteria</taxon>
        <taxon>Pseudomonadati</taxon>
        <taxon>Bacteroidota</taxon>
        <taxon>Flavobacteriia</taxon>
        <taxon>Flavobacteriales</taxon>
        <taxon>Flavobacteriaceae</taxon>
        <taxon>Zeaxanthinibacter</taxon>
    </lineage>
</organism>
<evidence type="ECO:0000256" key="3">
    <source>
        <dbReference type="SAM" id="SignalP"/>
    </source>
</evidence>
<evidence type="ECO:0000256" key="1">
    <source>
        <dbReference type="ARBA" id="ARBA00022737"/>
    </source>
</evidence>
<dbReference type="SUPFAM" id="SSF48452">
    <property type="entry name" value="TPR-like"/>
    <property type="match status" value="2"/>
</dbReference>
<dbReference type="PANTHER" id="PTHR44943">
    <property type="entry name" value="CELLULOSE SYNTHASE OPERON PROTEIN C"/>
    <property type="match status" value="1"/>
</dbReference>
<dbReference type="Gene3D" id="1.25.40.10">
    <property type="entry name" value="Tetratricopeptide repeat domain"/>
    <property type="match status" value="2"/>
</dbReference>
<evidence type="ECO:0000313" key="4">
    <source>
        <dbReference type="EMBL" id="TDQ31087.1"/>
    </source>
</evidence>
<accession>A0A4R6TKC1</accession>
<dbReference type="Pfam" id="PF13432">
    <property type="entry name" value="TPR_16"/>
    <property type="match status" value="1"/>
</dbReference>
<feature type="signal peptide" evidence="3">
    <location>
        <begin position="1"/>
        <end position="18"/>
    </location>
</feature>
<evidence type="ECO:0000313" key="5">
    <source>
        <dbReference type="Proteomes" id="UP000295468"/>
    </source>
</evidence>
<protein>
    <submittedName>
        <fullName evidence="4">Flp pilus assembly protein TadD</fullName>
    </submittedName>
</protein>
<keyword evidence="1" id="KW-0677">Repeat</keyword>
<dbReference type="Pfam" id="PF13174">
    <property type="entry name" value="TPR_6"/>
    <property type="match status" value="1"/>
</dbReference>
<dbReference type="Pfam" id="PF14559">
    <property type="entry name" value="TPR_19"/>
    <property type="match status" value="2"/>
</dbReference>
<dbReference type="AlphaFoldDB" id="A0A4R6TKC1"/>
<keyword evidence="2" id="KW-0802">TPR repeat</keyword>
<dbReference type="SMART" id="SM00028">
    <property type="entry name" value="TPR"/>
    <property type="match status" value="4"/>
</dbReference>
<reference evidence="4 5" key="1">
    <citation type="submission" date="2019-03" db="EMBL/GenBank/DDBJ databases">
        <title>Genomic Encyclopedia of Archaeal and Bacterial Type Strains, Phase II (KMG-II): from individual species to whole genera.</title>
        <authorList>
            <person name="Goeker M."/>
        </authorList>
    </citation>
    <scope>NUCLEOTIDE SEQUENCE [LARGE SCALE GENOMIC DNA]</scope>
    <source>
        <strain evidence="4 5">DSM 18435</strain>
    </source>
</reference>
<keyword evidence="5" id="KW-1185">Reference proteome</keyword>
<dbReference type="RefSeq" id="WP_133643941.1">
    <property type="nucleotide sequence ID" value="NZ_SNYI01000002.1"/>
</dbReference>
<name>A0A4R6TKC1_9FLAO</name>
<gene>
    <name evidence="4" type="ORF">CLV82_1788</name>
</gene>
<dbReference type="Proteomes" id="UP000295468">
    <property type="component" value="Unassembled WGS sequence"/>
</dbReference>
<dbReference type="EMBL" id="SNYI01000002">
    <property type="protein sequence ID" value="TDQ31087.1"/>
    <property type="molecule type" value="Genomic_DNA"/>
</dbReference>
<dbReference type="InterPro" id="IPR019734">
    <property type="entry name" value="TPR_rpt"/>
</dbReference>